<keyword evidence="3" id="KW-1003">Cell membrane</keyword>
<dbReference type="InterPro" id="IPR050622">
    <property type="entry name" value="CPA3_antiporter_subunitB"/>
</dbReference>
<evidence type="ECO:0000256" key="3">
    <source>
        <dbReference type="ARBA" id="ARBA00022475"/>
    </source>
</evidence>
<evidence type="ECO:0000256" key="5">
    <source>
        <dbReference type="ARBA" id="ARBA00022989"/>
    </source>
</evidence>
<evidence type="ECO:0000256" key="6">
    <source>
        <dbReference type="ARBA" id="ARBA00023136"/>
    </source>
</evidence>
<evidence type="ECO:0000259" key="8">
    <source>
        <dbReference type="Pfam" id="PF04039"/>
    </source>
</evidence>
<dbReference type="GO" id="GO:0005886">
    <property type="term" value="C:plasma membrane"/>
    <property type="evidence" value="ECO:0007669"/>
    <property type="project" value="UniProtKB-SubCell"/>
</dbReference>
<protein>
    <submittedName>
        <fullName evidence="9">Multisubunit sodium/proton antiporter, MrpB subunit</fullName>
    </submittedName>
</protein>
<reference evidence="9 10" key="1">
    <citation type="submission" date="2017-05" db="EMBL/GenBank/DDBJ databases">
        <authorList>
            <person name="Varghese N."/>
            <person name="Submissions S."/>
        </authorList>
    </citation>
    <scope>NUCLEOTIDE SEQUENCE [LARGE SCALE GENOMIC DNA]</scope>
    <source>
        <strain evidence="9 10">DSM 27040</strain>
    </source>
</reference>
<dbReference type="AlphaFoldDB" id="A0A521AZY1"/>
<keyword evidence="10" id="KW-1185">Reference proteome</keyword>
<dbReference type="Pfam" id="PF04039">
    <property type="entry name" value="MnhB"/>
    <property type="match status" value="1"/>
</dbReference>
<dbReference type="Proteomes" id="UP000319040">
    <property type="component" value="Unassembled WGS sequence"/>
</dbReference>
<dbReference type="RefSeq" id="WP_142531896.1">
    <property type="nucleotide sequence ID" value="NZ_FXTB01000001.1"/>
</dbReference>
<feature type="transmembrane region" description="Helical" evidence="7">
    <location>
        <begin position="72"/>
        <end position="92"/>
    </location>
</feature>
<dbReference type="PANTHER" id="PTHR33932">
    <property type="entry name" value="NA(+)/H(+) ANTIPORTER SUBUNIT B"/>
    <property type="match status" value="1"/>
</dbReference>
<feature type="transmembrane region" description="Helical" evidence="7">
    <location>
        <begin position="112"/>
        <end position="134"/>
    </location>
</feature>
<name>A0A521AZY1_SACCC</name>
<comment type="subcellular location">
    <subcellularLocation>
        <location evidence="1">Cell membrane</location>
        <topology evidence="1">Multi-pass membrane protein</topology>
    </subcellularLocation>
</comment>
<evidence type="ECO:0000256" key="4">
    <source>
        <dbReference type="ARBA" id="ARBA00022692"/>
    </source>
</evidence>
<evidence type="ECO:0000256" key="2">
    <source>
        <dbReference type="ARBA" id="ARBA00009425"/>
    </source>
</evidence>
<keyword evidence="5 7" id="KW-1133">Transmembrane helix</keyword>
<dbReference type="InterPro" id="IPR007182">
    <property type="entry name" value="MnhB"/>
</dbReference>
<dbReference type="EMBL" id="FXTB01000001">
    <property type="protein sequence ID" value="SMO40090.1"/>
    <property type="molecule type" value="Genomic_DNA"/>
</dbReference>
<gene>
    <name evidence="9" type="ORF">SAMN06265379_101535</name>
</gene>
<feature type="transmembrane region" description="Helical" evidence="7">
    <location>
        <begin position="35"/>
        <end position="52"/>
    </location>
</feature>
<evidence type="ECO:0000313" key="10">
    <source>
        <dbReference type="Proteomes" id="UP000319040"/>
    </source>
</evidence>
<evidence type="ECO:0000313" key="9">
    <source>
        <dbReference type="EMBL" id="SMO40090.1"/>
    </source>
</evidence>
<dbReference type="PANTHER" id="PTHR33932:SF4">
    <property type="entry name" value="NA(+)_H(+) ANTIPORTER SUBUNIT B"/>
    <property type="match status" value="1"/>
</dbReference>
<accession>A0A521AZY1</accession>
<keyword evidence="4 7" id="KW-0812">Transmembrane</keyword>
<evidence type="ECO:0000256" key="1">
    <source>
        <dbReference type="ARBA" id="ARBA00004651"/>
    </source>
</evidence>
<proteinExistence type="inferred from homology"/>
<sequence length="138" mass="15144">MNSVILQLASPYVRSLLIFFSLIALWRGHNSPGGGFIGGLLAALAIVFYSFAFDRRQIQKKLKIKPEGYVTIGLALILTSILPSLFTSQALMKGIWINIPMGLLGELKLGSPLLFDVGVFMAVIGVTLMLFFILTNRK</sequence>
<evidence type="ECO:0000256" key="7">
    <source>
        <dbReference type="SAM" id="Phobius"/>
    </source>
</evidence>
<feature type="transmembrane region" description="Helical" evidence="7">
    <location>
        <begin position="12"/>
        <end position="29"/>
    </location>
</feature>
<comment type="similarity">
    <text evidence="2">Belongs to the CPA3 antiporters (TC 2.A.63) subunit B family.</text>
</comment>
<dbReference type="OrthoDB" id="9798859at2"/>
<organism evidence="9 10">
    <name type="scientific">Saccharicrinis carchari</name>
    <dbReference type="NCBI Taxonomy" id="1168039"/>
    <lineage>
        <taxon>Bacteria</taxon>
        <taxon>Pseudomonadati</taxon>
        <taxon>Bacteroidota</taxon>
        <taxon>Bacteroidia</taxon>
        <taxon>Marinilabiliales</taxon>
        <taxon>Marinilabiliaceae</taxon>
        <taxon>Saccharicrinis</taxon>
    </lineage>
</organism>
<keyword evidence="6 7" id="KW-0472">Membrane</keyword>
<feature type="domain" description="Na+/H+ antiporter MnhB subunit-related protein" evidence="8">
    <location>
        <begin position="5"/>
        <end position="128"/>
    </location>
</feature>